<protein>
    <submittedName>
        <fullName evidence="1">Uncharacterized protein</fullName>
    </submittedName>
</protein>
<dbReference type="Proteomes" id="UP001227268">
    <property type="component" value="Unassembled WGS sequence"/>
</dbReference>
<comment type="caution">
    <text evidence="1">The sequence shown here is derived from an EMBL/GenBank/DDBJ whole genome shotgun (WGS) entry which is preliminary data.</text>
</comment>
<organism evidence="1 2">
    <name type="scientific">Naganishia friedmannii</name>
    <dbReference type="NCBI Taxonomy" id="89922"/>
    <lineage>
        <taxon>Eukaryota</taxon>
        <taxon>Fungi</taxon>
        <taxon>Dikarya</taxon>
        <taxon>Basidiomycota</taxon>
        <taxon>Agaricomycotina</taxon>
        <taxon>Tremellomycetes</taxon>
        <taxon>Filobasidiales</taxon>
        <taxon>Filobasidiaceae</taxon>
        <taxon>Naganishia</taxon>
    </lineage>
</organism>
<name>A0ACC2VRE4_9TREE</name>
<dbReference type="EMBL" id="JASBWT010000009">
    <property type="protein sequence ID" value="KAJ9101691.1"/>
    <property type="molecule type" value="Genomic_DNA"/>
</dbReference>
<sequence>MFELFPEMFDGTLPQEYFTAGPSDSHSDAESDRWLVGQPVVSETRQSQEPMMPIRDATTMQGTATSQAKHRNSHRDTASEKGSRASRQTKPRTFPDSDIEAANKFIAALARDPGDSQTIMLSASKWMCTVRECTNPGPKTYHNQLRHVRAHLCKLGKSVTEQNAFDSGVRAISYEDLAFFDEDKR</sequence>
<evidence type="ECO:0000313" key="2">
    <source>
        <dbReference type="Proteomes" id="UP001227268"/>
    </source>
</evidence>
<keyword evidence="2" id="KW-1185">Reference proteome</keyword>
<gene>
    <name evidence="1" type="ORF">QFC21_003029</name>
</gene>
<evidence type="ECO:0000313" key="1">
    <source>
        <dbReference type="EMBL" id="KAJ9101691.1"/>
    </source>
</evidence>
<proteinExistence type="predicted"/>
<accession>A0ACC2VRE4</accession>
<reference evidence="1" key="1">
    <citation type="submission" date="2023-04" db="EMBL/GenBank/DDBJ databases">
        <title>Draft Genome sequencing of Naganishia species isolated from polar environments using Oxford Nanopore Technology.</title>
        <authorList>
            <person name="Leo P."/>
            <person name="Venkateswaran K."/>
        </authorList>
    </citation>
    <scope>NUCLEOTIDE SEQUENCE</scope>
    <source>
        <strain evidence="1">MNA-CCFEE 5423</strain>
    </source>
</reference>